<keyword evidence="2" id="KW-0732">Signal</keyword>
<reference evidence="4 5" key="1">
    <citation type="submission" date="2014-04" db="EMBL/GenBank/DDBJ databases">
        <title>Aquimarina sp. 22II-S11-z7 Genome Sequencing.</title>
        <authorList>
            <person name="Lai Q."/>
        </authorList>
    </citation>
    <scope>NUCLEOTIDE SEQUENCE [LARGE SCALE GENOMIC DNA]</scope>
    <source>
        <strain evidence="4 5">22II-S11-z7</strain>
    </source>
</reference>
<dbReference type="InterPro" id="IPR008969">
    <property type="entry name" value="CarboxyPept-like_regulatory"/>
</dbReference>
<organism evidence="4 5">
    <name type="scientific">Aquimarina atlantica</name>
    <dbReference type="NCBI Taxonomy" id="1317122"/>
    <lineage>
        <taxon>Bacteria</taxon>
        <taxon>Pseudomonadati</taxon>
        <taxon>Bacteroidota</taxon>
        <taxon>Flavobacteriia</taxon>
        <taxon>Flavobacteriales</taxon>
        <taxon>Flavobacteriaceae</taxon>
        <taxon>Aquimarina</taxon>
    </lineage>
</organism>
<keyword evidence="1" id="KW-0812">Transmembrane</keyword>
<dbReference type="GO" id="GO:0009279">
    <property type="term" value="C:cell outer membrane"/>
    <property type="evidence" value="ECO:0007669"/>
    <property type="project" value="UniProtKB-SubCell"/>
</dbReference>
<dbReference type="EMBL" id="AQRA01000019">
    <property type="protein sequence ID" value="EZH71336.1"/>
    <property type="molecule type" value="Genomic_DNA"/>
</dbReference>
<feature type="chain" id="PRO_5001512166" description="TonB-dependent receptor plug domain-containing protein" evidence="2">
    <location>
        <begin position="19"/>
        <end position="852"/>
    </location>
</feature>
<dbReference type="eggNOG" id="COG4771">
    <property type="taxonomic scope" value="Bacteria"/>
</dbReference>
<dbReference type="OrthoDB" id="9803050at2"/>
<comment type="caution">
    <text evidence="4">The sequence shown here is derived from an EMBL/GenBank/DDBJ whole genome shotgun (WGS) entry which is preliminary data.</text>
</comment>
<dbReference type="Proteomes" id="UP000023541">
    <property type="component" value="Unassembled WGS sequence"/>
</dbReference>
<evidence type="ECO:0000259" key="3">
    <source>
        <dbReference type="Pfam" id="PF07715"/>
    </source>
</evidence>
<proteinExistence type="inferred from homology"/>
<dbReference type="PROSITE" id="PS52016">
    <property type="entry name" value="TONB_DEPENDENT_REC_3"/>
    <property type="match status" value="1"/>
</dbReference>
<evidence type="ECO:0000256" key="2">
    <source>
        <dbReference type="SAM" id="SignalP"/>
    </source>
</evidence>
<dbReference type="InterPro" id="IPR039426">
    <property type="entry name" value="TonB-dep_rcpt-like"/>
</dbReference>
<keyword evidence="1" id="KW-0472">Membrane</keyword>
<evidence type="ECO:0000313" key="5">
    <source>
        <dbReference type="Proteomes" id="UP000023541"/>
    </source>
</evidence>
<keyword evidence="1" id="KW-1134">Transmembrane beta strand</keyword>
<dbReference type="InterPro" id="IPR012910">
    <property type="entry name" value="Plug_dom"/>
</dbReference>
<keyword evidence="1" id="KW-0813">Transport</keyword>
<dbReference type="SUPFAM" id="SSF56935">
    <property type="entry name" value="Porins"/>
    <property type="match status" value="1"/>
</dbReference>
<evidence type="ECO:0000256" key="1">
    <source>
        <dbReference type="PROSITE-ProRule" id="PRU01360"/>
    </source>
</evidence>
<dbReference type="AlphaFoldDB" id="A0A023BMW3"/>
<dbReference type="Pfam" id="PF13715">
    <property type="entry name" value="CarbopepD_reg_2"/>
    <property type="match status" value="1"/>
</dbReference>
<dbReference type="InterPro" id="IPR037066">
    <property type="entry name" value="Plug_dom_sf"/>
</dbReference>
<comment type="subcellular location">
    <subcellularLocation>
        <location evidence="1">Cell outer membrane</location>
        <topology evidence="1">Multi-pass membrane protein</topology>
    </subcellularLocation>
</comment>
<dbReference type="STRING" id="1317122.ATO12_08075"/>
<keyword evidence="1" id="KW-0998">Cell outer membrane</keyword>
<dbReference type="RefSeq" id="WP_034247535.1">
    <property type="nucleotide sequence ID" value="NZ_AQRA01000019.1"/>
</dbReference>
<dbReference type="SUPFAM" id="SSF49464">
    <property type="entry name" value="Carboxypeptidase regulatory domain-like"/>
    <property type="match status" value="1"/>
</dbReference>
<gene>
    <name evidence="4" type="ORF">ATO12_08075</name>
</gene>
<dbReference type="Gene3D" id="2.170.130.10">
    <property type="entry name" value="TonB-dependent receptor, plug domain"/>
    <property type="match status" value="1"/>
</dbReference>
<evidence type="ECO:0000313" key="4">
    <source>
        <dbReference type="EMBL" id="EZH71336.1"/>
    </source>
</evidence>
<comment type="similarity">
    <text evidence="1">Belongs to the TonB-dependent receptor family.</text>
</comment>
<protein>
    <recommendedName>
        <fullName evidence="3">TonB-dependent receptor plug domain-containing protein</fullName>
    </recommendedName>
</protein>
<feature type="domain" description="TonB-dependent receptor plug" evidence="3">
    <location>
        <begin position="221"/>
        <end position="295"/>
    </location>
</feature>
<keyword evidence="5" id="KW-1185">Reference proteome</keyword>
<name>A0A023BMW3_9FLAO</name>
<sequence length="852" mass="97401">MKYHFLLLIFLFSLTAYAQEKKKDIHYTDFSLDGFLTEMEGLFDVKFSYNASSFTDITITVDQDAISLNEIIAIVSSQFPIDFKQIDERYYVVKLNKTTSFCGYLTDETHTPIEGATILNEVKKTGTSSDEKGFFSLEDNNISDTLTISYLGYKSIVISLKEVINKKCDTYILSPEDFVLNEVIIKEYLTSGIVKTRDGSVKIQPNNLNIISGLSEPDILQNIQLLPGIESPLETASGIYIRGGTPDQNLILWDGIKMYNSDHFFGLISAFNPYITKDITIYKSGTQPIYGDRVSGVIDIKTDQTVPDTTQGGIGINMTHADGYLKLPISKKTAVLLSARRSITDIIDTPTINTYSNRAFQNTSITDNRSIFDPESSENKELFYFTDVTLKLIANLSKKHDISISNLFTQNKLDYSFKDSQFADMSQDKLAIKNFGTNISWDSKWSSRFSTKTQFSYSEYVLEYQGRNLFINQDLTIEKENAIEEYGLLFHSDWTISPRFTFSNGYQFYYNQVAFYLKENDAEVGNYQENPTHSFYSQLQYSSPKTWLISLGIRGNYYTALQSAFIEPRFYIERKIGKHFRVKGSAEVKNQSISQVIEFATFNFGLENQLWVAAQEDDIPLLRSRQYTLGTLFHKKNWNIEIDTYYKKIKGLTSLTRGFESTSGDLSEGESISTGIDLLIKKKAGKYSTWLGYSLSDTEFTFNTLNQGKAFKGNNNITHSVSWSHAYQWKKLQFSLGWKYRTGTPYTPALGVTLVDDQPIVQYGAINSKSLPDYHRLDFSVVYDFNWSSKNDRFKSRLGFSLLNLYGRKNILDRSYPLYQLTDSENNISYELREVNKSSLNITPNVTFRLSF</sequence>
<feature type="signal peptide" evidence="2">
    <location>
        <begin position="1"/>
        <end position="18"/>
    </location>
</feature>
<dbReference type="Pfam" id="PF07715">
    <property type="entry name" value="Plug"/>
    <property type="match status" value="1"/>
</dbReference>
<accession>A0A023BMW3</accession>